<comment type="subunit">
    <text evidence="7">Monomer and homodimer.</text>
</comment>
<dbReference type="GO" id="GO:0000178">
    <property type="term" value="C:exosome (RNase complex)"/>
    <property type="evidence" value="ECO:0007669"/>
    <property type="project" value="TreeGrafter"/>
</dbReference>
<evidence type="ECO:0000256" key="7">
    <source>
        <dbReference type="RuleBase" id="RU368003"/>
    </source>
</evidence>
<dbReference type="GO" id="GO:0010468">
    <property type="term" value="P:regulation of gene expression"/>
    <property type="evidence" value="ECO:0007669"/>
    <property type="project" value="TreeGrafter"/>
</dbReference>
<dbReference type="AlphaFoldDB" id="A0A8J2MNX7"/>
<evidence type="ECO:0000256" key="3">
    <source>
        <dbReference type="ARBA" id="ARBA00015212"/>
    </source>
</evidence>
<dbReference type="GO" id="GO:0005730">
    <property type="term" value="C:nucleolus"/>
    <property type="evidence" value="ECO:0007669"/>
    <property type="project" value="UniProtKB-SubCell"/>
</dbReference>
<dbReference type="OrthoDB" id="1421013at2759"/>
<reference evidence="9" key="1">
    <citation type="submission" date="2021-04" db="EMBL/GenBank/DDBJ databases">
        <authorList>
            <person name="Chebbi M.A.C M."/>
        </authorList>
    </citation>
    <scope>NUCLEOTIDE SEQUENCE</scope>
</reference>
<comment type="subcellular location">
    <subcellularLocation>
        <location evidence="7">Cytoplasm</location>
    </subcellularLocation>
    <subcellularLocation>
        <location evidence="7">Nucleus</location>
        <location evidence="7">Nucleolus</location>
    </subcellularLocation>
    <subcellularLocation>
        <location evidence="1 7">Nucleus</location>
    </subcellularLocation>
</comment>
<dbReference type="PANTHER" id="PTHR15341:SF3">
    <property type="entry name" value="NUCLEAR NUCLEIC ACID-BINDING PROTEIN C1D"/>
    <property type="match status" value="1"/>
</dbReference>
<evidence type="ECO:0000256" key="2">
    <source>
        <dbReference type="ARBA" id="ARBA00009154"/>
    </source>
</evidence>
<name>A0A8J2MNX7_COTCN</name>
<keyword evidence="4 7" id="KW-0698">rRNA processing</keyword>
<keyword evidence="10" id="KW-1185">Reference proteome</keyword>
<gene>
    <name evidence="9" type="ORF">HICCMSTLAB_LOCUS9225</name>
</gene>
<dbReference type="Proteomes" id="UP000786811">
    <property type="component" value="Unassembled WGS sequence"/>
</dbReference>
<evidence type="ECO:0000256" key="5">
    <source>
        <dbReference type="ARBA" id="ARBA00022884"/>
    </source>
</evidence>
<comment type="similarity">
    <text evidence="2 7">Belongs to the C1D family.</text>
</comment>
<evidence type="ECO:0000256" key="1">
    <source>
        <dbReference type="ARBA" id="ARBA00004123"/>
    </source>
</evidence>
<dbReference type="Pfam" id="PF04000">
    <property type="entry name" value="Sas10_Utp3"/>
    <property type="match status" value="1"/>
</dbReference>
<dbReference type="GO" id="GO:0003723">
    <property type="term" value="F:RNA binding"/>
    <property type="evidence" value="ECO:0007669"/>
    <property type="project" value="UniProtKB-UniRule"/>
</dbReference>
<keyword evidence="5 7" id="KW-0694">RNA-binding</keyword>
<protein>
    <recommendedName>
        <fullName evidence="3 7">Nuclear nucleic acid-binding protein C1D</fullName>
    </recommendedName>
</protein>
<keyword evidence="7" id="KW-0963">Cytoplasm</keyword>
<dbReference type="GO" id="GO:0003677">
    <property type="term" value="F:DNA binding"/>
    <property type="evidence" value="ECO:0007669"/>
    <property type="project" value="UniProtKB-KW"/>
</dbReference>
<sequence>MEDDFKEFASDINIIKQLKNFNEAVSNIEKFLKMSDDPLFYDKLNNEEKIKYNTLMSFHLNSLFWMHLRVQGADPAFHEIRNENDRLKKVMGRAQELFNSKTPGPRIDVNAAKRFIRSSLWTPNNNDEGISDETEPVQDEFEDDDYEIVS</sequence>
<comment type="caution">
    <text evidence="9">The sequence shown here is derived from an EMBL/GenBank/DDBJ whole genome shotgun (WGS) entry which is preliminary data.</text>
</comment>
<dbReference type="PANTHER" id="PTHR15341">
    <property type="entry name" value="SUN-COR STEROID HORMONE RECEPTOR CO-REPRESSOR"/>
    <property type="match status" value="1"/>
</dbReference>
<keyword evidence="7" id="KW-0238">DNA-binding</keyword>
<proteinExistence type="inferred from homology"/>
<evidence type="ECO:0000256" key="6">
    <source>
        <dbReference type="ARBA" id="ARBA00023242"/>
    </source>
</evidence>
<dbReference type="GO" id="GO:0000460">
    <property type="term" value="P:maturation of 5.8S rRNA"/>
    <property type="evidence" value="ECO:0007669"/>
    <property type="project" value="TreeGrafter"/>
</dbReference>
<dbReference type="InterPro" id="IPR007146">
    <property type="entry name" value="Sas10/Utp3/C1D"/>
</dbReference>
<feature type="compositionally biased region" description="Acidic residues" evidence="8">
    <location>
        <begin position="129"/>
        <end position="150"/>
    </location>
</feature>
<comment type="function">
    <text evidence="7">Plays a role in the recruitment of the exosome to pre-rRNA to mediate the 3'-5' end processing of the 5.8S rRNA.</text>
</comment>
<dbReference type="EMBL" id="CAJNRD030001122">
    <property type="protein sequence ID" value="CAG5099769.1"/>
    <property type="molecule type" value="Genomic_DNA"/>
</dbReference>
<evidence type="ECO:0000256" key="4">
    <source>
        <dbReference type="ARBA" id="ARBA00022552"/>
    </source>
</evidence>
<dbReference type="InterPro" id="IPR011082">
    <property type="entry name" value="Exosome-assoc_fac/DNA_repair"/>
</dbReference>
<feature type="region of interest" description="Disordered" evidence="8">
    <location>
        <begin position="124"/>
        <end position="150"/>
    </location>
</feature>
<keyword evidence="6 7" id="KW-0539">Nucleus</keyword>
<accession>A0A8J2MNX7</accession>
<evidence type="ECO:0000256" key="8">
    <source>
        <dbReference type="SAM" id="MobiDB-lite"/>
    </source>
</evidence>
<evidence type="ECO:0000313" key="9">
    <source>
        <dbReference type="EMBL" id="CAG5099769.1"/>
    </source>
</evidence>
<evidence type="ECO:0000313" key="10">
    <source>
        <dbReference type="Proteomes" id="UP000786811"/>
    </source>
</evidence>
<organism evidence="9 10">
    <name type="scientific">Cotesia congregata</name>
    <name type="common">Parasitoid wasp</name>
    <name type="synonym">Apanteles congregatus</name>
    <dbReference type="NCBI Taxonomy" id="51543"/>
    <lineage>
        <taxon>Eukaryota</taxon>
        <taxon>Metazoa</taxon>
        <taxon>Ecdysozoa</taxon>
        <taxon>Arthropoda</taxon>
        <taxon>Hexapoda</taxon>
        <taxon>Insecta</taxon>
        <taxon>Pterygota</taxon>
        <taxon>Neoptera</taxon>
        <taxon>Endopterygota</taxon>
        <taxon>Hymenoptera</taxon>
        <taxon>Apocrita</taxon>
        <taxon>Ichneumonoidea</taxon>
        <taxon>Braconidae</taxon>
        <taxon>Microgastrinae</taxon>
        <taxon>Cotesia</taxon>
    </lineage>
</organism>
<dbReference type="GO" id="GO:0005737">
    <property type="term" value="C:cytoplasm"/>
    <property type="evidence" value="ECO:0007669"/>
    <property type="project" value="UniProtKB-SubCell"/>
</dbReference>